<sequence>MCHYIDSYLRDSRYSDARVSILVLDSVEGNVFDSGMRIRPSVYDKVLLSLLQNAGAEGEEDKWIHQNDSGKEWMRGG</sequence>
<keyword evidence="2" id="KW-1185">Reference proteome</keyword>
<dbReference type="EMBL" id="AZBU02000002">
    <property type="protein sequence ID" value="TKR95836.1"/>
    <property type="molecule type" value="Genomic_DNA"/>
</dbReference>
<name>A0A4U5PHC7_STECR</name>
<gene>
    <name evidence="1" type="ORF">L596_009951</name>
</gene>
<organism evidence="1 2">
    <name type="scientific">Steinernema carpocapsae</name>
    <name type="common">Entomopathogenic nematode</name>
    <dbReference type="NCBI Taxonomy" id="34508"/>
    <lineage>
        <taxon>Eukaryota</taxon>
        <taxon>Metazoa</taxon>
        <taxon>Ecdysozoa</taxon>
        <taxon>Nematoda</taxon>
        <taxon>Chromadorea</taxon>
        <taxon>Rhabditida</taxon>
        <taxon>Tylenchina</taxon>
        <taxon>Panagrolaimomorpha</taxon>
        <taxon>Strongyloidoidea</taxon>
        <taxon>Steinernematidae</taxon>
        <taxon>Steinernema</taxon>
    </lineage>
</organism>
<evidence type="ECO:0000313" key="1">
    <source>
        <dbReference type="EMBL" id="TKR95836.1"/>
    </source>
</evidence>
<reference evidence="1 2" key="1">
    <citation type="journal article" date="2015" name="Genome Biol.">
        <title>Comparative genomics of Steinernema reveals deeply conserved gene regulatory networks.</title>
        <authorList>
            <person name="Dillman A.R."/>
            <person name="Macchietto M."/>
            <person name="Porter C.F."/>
            <person name="Rogers A."/>
            <person name="Williams B."/>
            <person name="Antoshechkin I."/>
            <person name="Lee M.M."/>
            <person name="Goodwin Z."/>
            <person name="Lu X."/>
            <person name="Lewis E.E."/>
            <person name="Goodrich-Blair H."/>
            <person name="Stock S.P."/>
            <person name="Adams B.J."/>
            <person name="Sternberg P.W."/>
            <person name="Mortazavi A."/>
        </authorList>
    </citation>
    <scope>NUCLEOTIDE SEQUENCE [LARGE SCALE GENOMIC DNA]</scope>
    <source>
        <strain evidence="1 2">ALL</strain>
    </source>
</reference>
<evidence type="ECO:0000313" key="2">
    <source>
        <dbReference type="Proteomes" id="UP000298663"/>
    </source>
</evidence>
<dbReference type="AlphaFoldDB" id="A0A4U5PHC7"/>
<accession>A0A4U5PHC7</accession>
<comment type="caution">
    <text evidence="1">The sequence shown here is derived from an EMBL/GenBank/DDBJ whole genome shotgun (WGS) entry which is preliminary data.</text>
</comment>
<protein>
    <submittedName>
        <fullName evidence="1">Uncharacterized protein</fullName>
    </submittedName>
</protein>
<reference evidence="1 2" key="2">
    <citation type="journal article" date="2019" name="G3 (Bethesda)">
        <title>Hybrid Assembly of the Genome of the Entomopathogenic Nematode Steinernema carpocapsae Identifies the X-Chromosome.</title>
        <authorList>
            <person name="Serra L."/>
            <person name="Macchietto M."/>
            <person name="Macias-Munoz A."/>
            <person name="McGill C.J."/>
            <person name="Rodriguez I.M."/>
            <person name="Rodriguez B."/>
            <person name="Murad R."/>
            <person name="Mortazavi A."/>
        </authorList>
    </citation>
    <scope>NUCLEOTIDE SEQUENCE [LARGE SCALE GENOMIC DNA]</scope>
    <source>
        <strain evidence="1 2">ALL</strain>
    </source>
</reference>
<dbReference type="Proteomes" id="UP000298663">
    <property type="component" value="Unassembled WGS sequence"/>
</dbReference>
<proteinExistence type="predicted"/>